<feature type="region of interest" description="Disordered" evidence="1">
    <location>
        <begin position="162"/>
        <end position="191"/>
    </location>
</feature>
<reference evidence="4" key="1">
    <citation type="submission" date="2019-06" db="EMBL/GenBank/DDBJ databases">
        <title>Draft genome sequence of the griseofulvin-producing fungus Xylaria cubensis strain G536.</title>
        <authorList>
            <person name="Mead M.E."/>
            <person name="Raja H.A."/>
            <person name="Steenwyk J.L."/>
            <person name="Knowles S.L."/>
            <person name="Oberlies N.H."/>
            <person name="Rokas A."/>
        </authorList>
    </citation>
    <scope>NUCLEOTIDE SEQUENCE [LARGE SCALE GENOMIC DNA]</scope>
    <source>
        <strain evidence="4">G536</strain>
    </source>
</reference>
<evidence type="ECO:0000256" key="1">
    <source>
        <dbReference type="SAM" id="MobiDB-lite"/>
    </source>
</evidence>
<dbReference type="Gene3D" id="3.90.79.10">
    <property type="entry name" value="Nucleoside Triphosphate Pyrophosphohydrolase"/>
    <property type="match status" value="1"/>
</dbReference>
<feature type="compositionally biased region" description="Basic and acidic residues" evidence="1">
    <location>
        <begin position="28"/>
        <end position="38"/>
    </location>
</feature>
<dbReference type="PROSITE" id="PS51462">
    <property type="entry name" value="NUDIX"/>
    <property type="match status" value="1"/>
</dbReference>
<dbReference type="AlphaFoldDB" id="A0A553HTE0"/>
<dbReference type="InterPro" id="IPR015797">
    <property type="entry name" value="NUDIX_hydrolase-like_dom_sf"/>
</dbReference>
<feature type="compositionally biased region" description="Basic residues" evidence="1">
    <location>
        <begin position="363"/>
        <end position="377"/>
    </location>
</feature>
<protein>
    <recommendedName>
        <fullName evidence="2">Nudix hydrolase domain-containing protein</fullName>
    </recommendedName>
</protein>
<dbReference type="STRING" id="2512241.A0A553HTE0"/>
<organism evidence="3 4">
    <name type="scientific">Xylaria flabelliformis</name>
    <dbReference type="NCBI Taxonomy" id="2512241"/>
    <lineage>
        <taxon>Eukaryota</taxon>
        <taxon>Fungi</taxon>
        <taxon>Dikarya</taxon>
        <taxon>Ascomycota</taxon>
        <taxon>Pezizomycotina</taxon>
        <taxon>Sordariomycetes</taxon>
        <taxon>Xylariomycetidae</taxon>
        <taxon>Xylariales</taxon>
        <taxon>Xylariaceae</taxon>
        <taxon>Xylaria</taxon>
    </lineage>
</organism>
<evidence type="ECO:0000259" key="2">
    <source>
        <dbReference type="PROSITE" id="PS51462"/>
    </source>
</evidence>
<feature type="domain" description="Nudix hydrolase" evidence="2">
    <location>
        <begin position="61"/>
        <end position="225"/>
    </location>
</feature>
<feature type="region of interest" description="Disordered" evidence="1">
    <location>
        <begin position="10"/>
        <end position="59"/>
    </location>
</feature>
<evidence type="ECO:0000313" key="4">
    <source>
        <dbReference type="Proteomes" id="UP000319160"/>
    </source>
</evidence>
<comment type="caution">
    <text evidence="3">The sequence shown here is derived from an EMBL/GenBank/DDBJ whole genome shotgun (WGS) entry which is preliminary data.</text>
</comment>
<dbReference type="EMBL" id="VFLP01000047">
    <property type="protein sequence ID" value="TRX91216.1"/>
    <property type="molecule type" value="Genomic_DNA"/>
</dbReference>
<sequence length="516" mass="57648">MSRAQYFTYLRSSLGEDEPQQAKSIPNSKKDDRDDYETKKKKNLTHPPPTDDDTPTNPAAADKLSVGVCIFRLDGRTLSPAVLLLRRSPRWWRRRIFTSVGGRHGAGEWELPGGKVENDDFCISAAIERLVREKTGLRVTKIMFMLSDVRWREELKVLLWEEEEEEDKEAEKSTSGDSNENGNRDNSDGDDEVEIRVDLAAAADDVEWSSSIASSEDSVVKAAADDGIGIGVGNSSTGTGIIARDDDEMISSRGEEEALMSLDLETLGIRFPVDSSSPASSAALLRLTMDSSGSSSVVSAPPVPPKDPGRYAWGYREHNNGPDANEYHADHECFDNDCHSRYESNKKNHDPSLKPAPLSLPSRKPKLPLPGHRHHRKTEAGSSSSTAAAAALRALPLLEHMHMHTLHWRDAQMIPYKMVRKEYVQLNFTVLVDEPDNDEHEHPLPEFLRRRWHAHAHAHADGADGDGDRKEKEIYEHDALEWATCARLKKLPMSEDLRRVVFEGLAWMGTLTGGFF</sequence>
<dbReference type="SUPFAM" id="SSF55811">
    <property type="entry name" value="Nudix"/>
    <property type="match status" value="1"/>
</dbReference>
<evidence type="ECO:0000313" key="3">
    <source>
        <dbReference type="EMBL" id="TRX91216.1"/>
    </source>
</evidence>
<feature type="region of interest" description="Disordered" evidence="1">
    <location>
        <begin position="344"/>
        <end position="386"/>
    </location>
</feature>
<keyword evidence="4" id="KW-1185">Reference proteome</keyword>
<gene>
    <name evidence="3" type="ORF">FHL15_007821</name>
</gene>
<proteinExistence type="predicted"/>
<dbReference type="Pfam" id="PF00293">
    <property type="entry name" value="NUDIX"/>
    <property type="match status" value="1"/>
</dbReference>
<name>A0A553HTE0_9PEZI</name>
<feature type="compositionally biased region" description="Low complexity" evidence="1">
    <location>
        <begin position="353"/>
        <end position="362"/>
    </location>
</feature>
<dbReference type="InterPro" id="IPR000086">
    <property type="entry name" value="NUDIX_hydrolase_dom"/>
</dbReference>
<dbReference type="Proteomes" id="UP000319160">
    <property type="component" value="Unassembled WGS sequence"/>
</dbReference>
<accession>A0A553HTE0</accession>
<dbReference type="OrthoDB" id="276276at2759"/>